<gene>
    <name evidence="2" type="ORF">BAU18_001828</name>
    <name evidence="3" type="ORF">BAU18_002854</name>
</gene>
<sequence length="96" mass="10863">MLNVGEIATWAGWIMTIIGLVGFVIHPILSSFTKISSNLTKISHNLDLISRDLEASKSDRLAIHNELAKHDERLDRQGDKIIEHSEQIKSLFKEVQ</sequence>
<keyword evidence="1" id="KW-0812">Transmembrane</keyword>
<reference evidence="4" key="1">
    <citation type="submission" date="2016-06" db="EMBL/GenBank/DDBJ databases">
        <title>Four novel species of enterococci isolated from chicken manure.</title>
        <authorList>
            <person name="Van Tyne D."/>
        </authorList>
    </citation>
    <scope>NUCLEOTIDE SEQUENCE [LARGE SCALE GENOMIC DNA]</scope>
    <source>
        <strain evidence="4">JM9A</strain>
    </source>
</reference>
<reference evidence="3 4" key="3">
    <citation type="submission" date="2024-02" db="EMBL/GenBank/DDBJ databases">
        <title>The Genome Sequence of Enterococcus diestrammenae JM9A.</title>
        <authorList>
            <person name="Earl A."/>
            <person name="Manson A."/>
            <person name="Gilmore M."/>
            <person name="Sanders J."/>
            <person name="Shea T."/>
            <person name="Howe W."/>
            <person name="Livny J."/>
            <person name="Cuomo C."/>
            <person name="Neafsey D."/>
            <person name="Birren B."/>
        </authorList>
    </citation>
    <scope>NUCLEOTIDE SEQUENCE</scope>
    <source>
        <strain evidence="3 4">JM9A</strain>
    </source>
</reference>
<evidence type="ECO:0000313" key="2">
    <source>
        <dbReference type="EMBL" id="MEO1782235.1"/>
    </source>
</evidence>
<dbReference type="EMBL" id="MAEI02000001">
    <property type="protein sequence ID" value="MEO1783235.1"/>
    <property type="molecule type" value="Genomic_DNA"/>
</dbReference>
<keyword evidence="1" id="KW-0472">Membrane</keyword>
<evidence type="ECO:0000313" key="3">
    <source>
        <dbReference type="EMBL" id="MEO1783235.1"/>
    </source>
</evidence>
<keyword evidence="1" id="KW-1133">Transmembrane helix</keyword>
<reference evidence="3" key="2">
    <citation type="submission" date="2016-06" db="EMBL/GenBank/DDBJ databases">
        <authorList>
            <person name="Van Tyne D."/>
        </authorList>
    </citation>
    <scope>NUCLEOTIDE SEQUENCE</scope>
    <source>
        <strain evidence="3">JM9A</strain>
    </source>
</reference>
<evidence type="ECO:0008006" key="5">
    <source>
        <dbReference type="Google" id="ProtNLM"/>
    </source>
</evidence>
<protein>
    <recommendedName>
        <fullName evidence="5">Phage protein</fullName>
    </recommendedName>
</protein>
<evidence type="ECO:0000256" key="1">
    <source>
        <dbReference type="SAM" id="Phobius"/>
    </source>
</evidence>
<feature type="transmembrane region" description="Helical" evidence="1">
    <location>
        <begin position="12"/>
        <end position="32"/>
    </location>
</feature>
<dbReference type="EMBL" id="MAEI02000001">
    <property type="protein sequence ID" value="MEO1782235.1"/>
    <property type="molecule type" value="Genomic_DNA"/>
</dbReference>
<organism evidence="3 4">
    <name type="scientific">Enterococcus diestrammenae</name>
    <dbReference type="NCBI Taxonomy" id="1155073"/>
    <lineage>
        <taxon>Bacteria</taxon>
        <taxon>Bacillati</taxon>
        <taxon>Bacillota</taxon>
        <taxon>Bacilli</taxon>
        <taxon>Lactobacillales</taxon>
        <taxon>Enterococcaceae</taxon>
        <taxon>Enterococcus</taxon>
    </lineage>
</organism>
<comment type="caution">
    <text evidence="3">The sequence shown here is derived from an EMBL/GenBank/DDBJ whole genome shotgun (WGS) entry which is preliminary data.</text>
</comment>
<keyword evidence="4" id="KW-1185">Reference proteome</keyword>
<name>A0ABV0F5P8_9ENTE</name>
<proteinExistence type="predicted"/>
<dbReference type="RefSeq" id="WP_161869658.1">
    <property type="nucleotide sequence ID" value="NZ_MAEI02000001.1"/>
</dbReference>
<dbReference type="Proteomes" id="UP001429357">
    <property type="component" value="Unassembled WGS sequence"/>
</dbReference>
<evidence type="ECO:0000313" key="4">
    <source>
        <dbReference type="Proteomes" id="UP001429357"/>
    </source>
</evidence>
<accession>A0ABV0F5P8</accession>
<dbReference type="SUPFAM" id="SSF58042">
    <property type="entry name" value="Outer membrane lipoprotein"/>
    <property type="match status" value="1"/>
</dbReference>